<protein>
    <submittedName>
        <fullName evidence="1">Membrane protein</fullName>
    </submittedName>
</protein>
<evidence type="ECO:0000313" key="2">
    <source>
        <dbReference type="Proteomes" id="UP000054870"/>
    </source>
</evidence>
<sequence length="84" mass="8907">MPRKLIVIFFVDLDHAKKAFGELDSLEKRGTGFTIDSAVLIQKEPTGRIEVLTKETESLRGAFIGAASGALVGALGGPAPLIKK</sequence>
<reference evidence="1" key="1">
    <citation type="submission" date="2016-01" db="EMBL/GenBank/DDBJ databases">
        <authorList>
            <person name="Peeters C."/>
        </authorList>
    </citation>
    <scope>NUCLEOTIDE SEQUENCE [LARGE SCALE GENOMIC DNA]</scope>
    <source>
        <strain evidence="1">LMG 29318</strain>
    </source>
</reference>
<dbReference type="AlphaFoldDB" id="A0A158DGX1"/>
<dbReference type="RefSeq" id="WP_061128339.1">
    <property type="nucleotide sequence ID" value="NZ_FCOF02000067.1"/>
</dbReference>
<organism evidence="1 2">
    <name type="scientific">Caballeronia catudaia</name>
    <dbReference type="NCBI Taxonomy" id="1777136"/>
    <lineage>
        <taxon>Bacteria</taxon>
        <taxon>Pseudomonadati</taxon>
        <taxon>Pseudomonadota</taxon>
        <taxon>Betaproteobacteria</taxon>
        <taxon>Burkholderiales</taxon>
        <taxon>Burkholderiaceae</taxon>
        <taxon>Caballeronia</taxon>
    </lineage>
</organism>
<name>A0A158DGX1_9BURK</name>
<dbReference type="OrthoDB" id="9007245at2"/>
<accession>A0A158DGX1</accession>
<dbReference type="Proteomes" id="UP000054870">
    <property type="component" value="Unassembled WGS sequence"/>
</dbReference>
<gene>
    <name evidence="1" type="ORF">AWB75_06736</name>
</gene>
<evidence type="ECO:0000313" key="1">
    <source>
        <dbReference type="EMBL" id="SAK93882.1"/>
    </source>
</evidence>
<comment type="caution">
    <text evidence="1">The sequence shown here is derived from an EMBL/GenBank/DDBJ whole genome shotgun (WGS) entry which is preliminary data.</text>
</comment>
<keyword evidence="2" id="KW-1185">Reference proteome</keyword>
<dbReference type="EMBL" id="FCOF02000067">
    <property type="protein sequence ID" value="SAK93882.1"/>
    <property type="molecule type" value="Genomic_DNA"/>
</dbReference>
<proteinExistence type="predicted"/>